<keyword evidence="1" id="KW-0175">Coiled coil</keyword>
<reference evidence="2" key="1">
    <citation type="journal article" date="2020" name="Nature">
        <title>Giant virus diversity and host interactions through global metagenomics.</title>
        <authorList>
            <person name="Schulz F."/>
            <person name="Roux S."/>
            <person name="Paez-Espino D."/>
            <person name="Jungbluth S."/>
            <person name="Walsh D.A."/>
            <person name="Denef V.J."/>
            <person name="McMahon K.D."/>
            <person name="Konstantinidis K.T."/>
            <person name="Eloe-Fadrosh E.A."/>
            <person name="Kyrpides N.C."/>
            <person name="Woyke T."/>
        </authorList>
    </citation>
    <scope>NUCLEOTIDE SEQUENCE</scope>
    <source>
        <strain evidence="2">GVMAG-M-3300023179-103</strain>
    </source>
</reference>
<evidence type="ECO:0000313" key="2">
    <source>
        <dbReference type="EMBL" id="QHT21846.1"/>
    </source>
</evidence>
<organism evidence="2">
    <name type="scientific">viral metagenome</name>
    <dbReference type="NCBI Taxonomy" id="1070528"/>
    <lineage>
        <taxon>unclassified sequences</taxon>
        <taxon>metagenomes</taxon>
        <taxon>organismal metagenomes</taxon>
    </lineage>
</organism>
<feature type="coiled-coil region" evidence="1">
    <location>
        <begin position="52"/>
        <end position="79"/>
    </location>
</feature>
<proteinExistence type="predicted"/>
<dbReference type="AlphaFoldDB" id="A0A6C0DY51"/>
<sequence>MNSWVDLKLIEIKDALSNNDDSVLAKQKLTDISLIIENILSEANRIHQEIDNNNNTEDLDTLEKEKEQNEEDLYKAQNILNKVKNGLDKIKETRKKNKKLLTFLFHLKYILMNNLKSYFYENITDCDIIDIFTDYHHKHNIIDMIETISLLHNTMEFYSDKYLWMMFSDFADFVNYRDNLISYDNKDLIHVFNEEKLNKIKLISCAKYINSNNSINIGSMNIQETTKKYLNWLCVSLTIDDFDISNFLRHIDENELTIIENICIEHHKLVFSHLVY</sequence>
<protein>
    <submittedName>
        <fullName evidence="2">Uncharacterized protein</fullName>
    </submittedName>
</protein>
<accession>A0A6C0DY51</accession>
<dbReference type="EMBL" id="MN739697">
    <property type="protein sequence ID" value="QHT21846.1"/>
    <property type="molecule type" value="Genomic_DNA"/>
</dbReference>
<name>A0A6C0DY51_9ZZZZ</name>
<evidence type="ECO:0000256" key="1">
    <source>
        <dbReference type="SAM" id="Coils"/>
    </source>
</evidence>